<gene>
    <name evidence="2" type="ORF">BE17_20125</name>
</gene>
<sequence>MTPSAASMAATRSLAGGTNLPAPVRSLGPCRGQIERTHAGDASTSAAAPRRRVGADGLAQEPGTLLVVGA</sequence>
<comment type="caution">
    <text evidence="2">The sequence shown here is derived from an EMBL/GenBank/DDBJ whole genome shotgun (WGS) entry which is preliminary data.</text>
</comment>
<dbReference type="Proteomes" id="UP000075635">
    <property type="component" value="Unassembled WGS sequence"/>
</dbReference>
<protein>
    <submittedName>
        <fullName evidence="2">Uncharacterized protein</fullName>
    </submittedName>
</protein>
<accession>A0A150R3L4</accession>
<dbReference type="EMBL" id="JEMB01003227">
    <property type="protein sequence ID" value="KYF74721.1"/>
    <property type="molecule type" value="Genomic_DNA"/>
</dbReference>
<proteinExistence type="predicted"/>
<feature type="region of interest" description="Disordered" evidence="1">
    <location>
        <begin position="1"/>
        <end position="70"/>
    </location>
</feature>
<dbReference type="AlphaFoldDB" id="A0A150R3L4"/>
<evidence type="ECO:0000256" key="1">
    <source>
        <dbReference type="SAM" id="MobiDB-lite"/>
    </source>
</evidence>
<reference evidence="2 3" key="1">
    <citation type="submission" date="2014-02" db="EMBL/GenBank/DDBJ databases">
        <title>The small core and large imbalanced accessory genome model reveals a collaborative survival strategy of Sorangium cellulosum strains in nature.</title>
        <authorList>
            <person name="Han K."/>
            <person name="Peng R."/>
            <person name="Blom J."/>
            <person name="Li Y.-Z."/>
        </authorList>
    </citation>
    <scope>NUCLEOTIDE SEQUENCE [LARGE SCALE GENOMIC DNA]</scope>
    <source>
        <strain evidence="2 3">So0011-07</strain>
    </source>
</reference>
<evidence type="ECO:0000313" key="3">
    <source>
        <dbReference type="Proteomes" id="UP000075635"/>
    </source>
</evidence>
<evidence type="ECO:0000313" key="2">
    <source>
        <dbReference type="EMBL" id="KYF74721.1"/>
    </source>
</evidence>
<name>A0A150R3L4_SORCE</name>
<organism evidence="2 3">
    <name type="scientific">Sorangium cellulosum</name>
    <name type="common">Polyangium cellulosum</name>
    <dbReference type="NCBI Taxonomy" id="56"/>
    <lineage>
        <taxon>Bacteria</taxon>
        <taxon>Pseudomonadati</taxon>
        <taxon>Myxococcota</taxon>
        <taxon>Polyangia</taxon>
        <taxon>Polyangiales</taxon>
        <taxon>Polyangiaceae</taxon>
        <taxon>Sorangium</taxon>
    </lineage>
</organism>